<feature type="transmembrane region" description="Helical" evidence="1">
    <location>
        <begin position="219"/>
        <end position="239"/>
    </location>
</feature>
<name>A0A315Z0B4_SEDFL</name>
<feature type="transmembrane region" description="Helical" evidence="1">
    <location>
        <begin position="21"/>
        <end position="45"/>
    </location>
</feature>
<feature type="transmembrane region" description="Helical" evidence="1">
    <location>
        <begin position="301"/>
        <end position="321"/>
    </location>
</feature>
<accession>A0A315Z0B4</accession>
<feature type="transmembrane region" description="Helical" evidence="1">
    <location>
        <begin position="375"/>
        <end position="398"/>
    </location>
</feature>
<feature type="transmembrane region" description="Helical" evidence="1">
    <location>
        <begin position="196"/>
        <end position="213"/>
    </location>
</feature>
<feature type="transmembrane region" description="Helical" evidence="1">
    <location>
        <begin position="160"/>
        <end position="176"/>
    </location>
</feature>
<sequence>MKIYLLLIKASISGFFQKKKLITSILTFILFTALAVFYGGIAGALTNEAFLSEWQNDTEVQQQGRFMLIWAKYGEAGFFHVLGIFMALTYSLRILLNPNRNRVQITQVFQPVSKLRRYSLQLTIELAAFETWLLFPFIIGIFVGGYFFNIVTDSPTYLNWYHPLEMTSWLLFAFFFRRSVLKLINFDLPKSSKWKVLLAFALLIGSALLGLSFGLPIQFIGLVPVLGSALFVGIDYFLLEPKQLEKKKNAESTFKHPILQLYLNNKKFKRMGLMSIFMGPAMTLYFSFFLDSNPAGEYISYLFLSSLLVFNYWAANIWAIFPSYWLSLHLSSSPNRLLREYVKLISPILLMQAIVMVIAIFSLDLIPTKYIGGFVWYYILGLLLNFSIGTLTAVRFAVQIKSKMKMNKMVNPWVSISFMLMNGGLLSIIFYPLIRIPAVILIGLGFIMVLTNFRSFYQKDKYKLFEAIMKS</sequence>
<feature type="transmembrane region" description="Helical" evidence="1">
    <location>
        <begin position="410"/>
        <end position="430"/>
    </location>
</feature>
<evidence type="ECO:0000256" key="1">
    <source>
        <dbReference type="SAM" id="Phobius"/>
    </source>
</evidence>
<feature type="transmembrane region" description="Helical" evidence="1">
    <location>
        <begin position="271"/>
        <end position="289"/>
    </location>
</feature>
<dbReference type="RefSeq" id="WP_109622301.1">
    <property type="nucleotide sequence ID" value="NZ_QGDO01000009.1"/>
</dbReference>
<reference evidence="2 3" key="1">
    <citation type="submission" date="2018-03" db="EMBL/GenBank/DDBJ databases">
        <title>Genomic Encyclopedia of Archaeal and Bacterial Type Strains, Phase II (KMG-II): from individual species to whole genera.</title>
        <authorList>
            <person name="Goeker M."/>
        </authorList>
    </citation>
    <scope>NUCLEOTIDE SEQUENCE [LARGE SCALE GENOMIC DNA]</scope>
    <source>
        <strain evidence="2 3">DSM 28229</strain>
    </source>
</reference>
<keyword evidence="1" id="KW-1133">Transmembrane helix</keyword>
<comment type="caution">
    <text evidence="2">The sequence shown here is derived from an EMBL/GenBank/DDBJ whole genome shotgun (WGS) entry which is preliminary data.</text>
</comment>
<proteinExistence type="predicted"/>
<feature type="transmembrane region" description="Helical" evidence="1">
    <location>
        <begin position="341"/>
        <end position="363"/>
    </location>
</feature>
<feature type="transmembrane region" description="Helical" evidence="1">
    <location>
        <begin position="77"/>
        <end position="96"/>
    </location>
</feature>
<protein>
    <submittedName>
        <fullName evidence="2">Uncharacterized protein</fullName>
    </submittedName>
</protein>
<gene>
    <name evidence="2" type="ORF">BC781_1095</name>
</gene>
<feature type="transmembrane region" description="Helical" evidence="1">
    <location>
        <begin position="126"/>
        <end position="148"/>
    </location>
</feature>
<dbReference type="Proteomes" id="UP000245535">
    <property type="component" value="Unassembled WGS sequence"/>
</dbReference>
<evidence type="ECO:0000313" key="3">
    <source>
        <dbReference type="Proteomes" id="UP000245535"/>
    </source>
</evidence>
<keyword evidence="1" id="KW-0472">Membrane</keyword>
<evidence type="ECO:0000313" key="2">
    <source>
        <dbReference type="EMBL" id="PWJ35992.1"/>
    </source>
</evidence>
<dbReference type="OrthoDB" id="942886at2"/>
<dbReference type="EMBL" id="QGDO01000009">
    <property type="protein sequence ID" value="PWJ35992.1"/>
    <property type="molecule type" value="Genomic_DNA"/>
</dbReference>
<organism evidence="2 3">
    <name type="scientific">Sediminitomix flava</name>
    <dbReference type="NCBI Taxonomy" id="379075"/>
    <lineage>
        <taxon>Bacteria</taxon>
        <taxon>Pseudomonadati</taxon>
        <taxon>Bacteroidota</taxon>
        <taxon>Cytophagia</taxon>
        <taxon>Cytophagales</taxon>
        <taxon>Flammeovirgaceae</taxon>
        <taxon>Sediminitomix</taxon>
    </lineage>
</organism>
<feature type="transmembrane region" description="Helical" evidence="1">
    <location>
        <begin position="436"/>
        <end position="453"/>
    </location>
</feature>
<keyword evidence="3" id="KW-1185">Reference proteome</keyword>
<keyword evidence="1" id="KW-0812">Transmembrane</keyword>
<dbReference type="AlphaFoldDB" id="A0A315Z0B4"/>